<dbReference type="NCBIfam" id="TIGR00715">
    <property type="entry name" value="precor6x_red"/>
    <property type="match status" value="1"/>
</dbReference>
<dbReference type="Pfam" id="PF02571">
    <property type="entry name" value="CbiJ"/>
    <property type="match status" value="1"/>
</dbReference>
<dbReference type="PATRIC" id="fig|1388761.3.peg.2793"/>
<name>U5CPB6_CALSX</name>
<comment type="caution">
    <text evidence="4">The sequence shown here is derived from an EMBL/GenBank/DDBJ whole genome shotgun (WGS) entry which is preliminary data.</text>
</comment>
<organism evidence="4 5">
    <name type="scientific">Caldanaerobacter subterraneus subsp. yonseiensis KB-1</name>
    <dbReference type="NCBI Taxonomy" id="1388761"/>
    <lineage>
        <taxon>Bacteria</taxon>
        <taxon>Bacillati</taxon>
        <taxon>Bacillota</taxon>
        <taxon>Clostridia</taxon>
        <taxon>Thermoanaerobacterales</taxon>
        <taxon>Thermoanaerobacteraceae</taxon>
        <taxon>Caldanaerobacter</taxon>
    </lineage>
</organism>
<comment type="pathway">
    <text evidence="1">Cofactor biosynthesis; adenosylcobalamin biosynthesis.</text>
</comment>
<evidence type="ECO:0000313" key="4">
    <source>
        <dbReference type="EMBL" id="ERM90791.1"/>
    </source>
</evidence>
<dbReference type="PANTHER" id="PTHR36925">
    <property type="entry name" value="COBALT-PRECORRIN-6A REDUCTASE"/>
    <property type="match status" value="1"/>
</dbReference>
<reference evidence="4 5" key="1">
    <citation type="journal article" date="2013" name="Genome Announc.">
        <title>Draft Genome Sequence of an Anaerobic and Extremophilic Bacterium, Caldanaerobacter yonseiensis, Isolated from a Geothermal Hot Stream.</title>
        <authorList>
            <person name="Lee S.J."/>
            <person name="Lee Y.J."/>
            <person name="Park G.S."/>
            <person name="Kim B.C."/>
            <person name="Lee S.J."/>
            <person name="Shin J.H."/>
            <person name="Lee D.W."/>
        </authorList>
    </citation>
    <scope>NUCLEOTIDE SEQUENCE [LARGE SCALE GENOMIC DNA]</scope>
    <source>
        <strain evidence="4 5">KB-1</strain>
    </source>
</reference>
<dbReference type="Proteomes" id="UP000016856">
    <property type="component" value="Unassembled WGS sequence"/>
</dbReference>
<proteinExistence type="predicted"/>
<protein>
    <submittedName>
        <fullName evidence="4">Uncharacterized protein</fullName>
    </submittedName>
</protein>
<gene>
    <name evidence="4" type="ORF">O163_13960</name>
</gene>
<keyword evidence="2" id="KW-0169">Cobalamin biosynthesis</keyword>
<evidence type="ECO:0000256" key="1">
    <source>
        <dbReference type="ARBA" id="ARBA00004953"/>
    </source>
</evidence>
<dbReference type="PANTHER" id="PTHR36925:SF1">
    <property type="entry name" value="COBALT-PRECORRIN-6A REDUCTASE"/>
    <property type="match status" value="1"/>
</dbReference>
<evidence type="ECO:0000256" key="3">
    <source>
        <dbReference type="ARBA" id="ARBA00023002"/>
    </source>
</evidence>
<dbReference type="AlphaFoldDB" id="U5CPB6"/>
<accession>U5CPB6</accession>
<dbReference type="GO" id="GO:0016994">
    <property type="term" value="F:precorrin-6A reductase activity"/>
    <property type="evidence" value="ECO:0007669"/>
    <property type="project" value="InterPro"/>
</dbReference>
<sequence>MILVLAGTKDGREIAKKLSEKGLKVIATAVTEYGASLLEKGIEVLKGPLDEKGFIELIKNRGIEIVINATHPFAKEVSLNAINASVKMGSKYIRFERQNVDYKNAFVVKSFEEAAKACEKYDSIFLTIGSKNLEKFKYLWEAGKKVTVRVLPLSSVIKKCEELGLTPKDIIAMEGPFSVDLNYQMFKEKRAEVVVTKESGYVGGVLEKLEAAEMLGIPVILIERPSINYPVIIRDEEALIDVILRAGDV</sequence>
<dbReference type="InterPro" id="IPR003723">
    <property type="entry name" value="Precorrin-6x_reduct"/>
</dbReference>
<dbReference type="GO" id="GO:0009236">
    <property type="term" value="P:cobalamin biosynthetic process"/>
    <property type="evidence" value="ECO:0007669"/>
    <property type="project" value="UniProtKB-UniPathway"/>
</dbReference>
<keyword evidence="3" id="KW-0560">Oxidoreductase</keyword>
<evidence type="ECO:0000313" key="5">
    <source>
        <dbReference type="Proteomes" id="UP000016856"/>
    </source>
</evidence>
<dbReference type="UniPathway" id="UPA00148"/>
<dbReference type="RefSeq" id="WP_022588910.1">
    <property type="nucleotide sequence ID" value="NZ_AXDC01000056.1"/>
</dbReference>
<dbReference type="EMBL" id="AXDC01000056">
    <property type="protein sequence ID" value="ERM90791.1"/>
    <property type="molecule type" value="Genomic_DNA"/>
</dbReference>
<evidence type="ECO:0000256" key="2">
    <source>
        <dbReference type="ARBA" id="ARBA00022573"/>
    </source>
</evidence>
<dbReference type="PROSITE" id="PS51014">
    <property type="entry name" value="COBK_CBIJ"/>
    <property type="match status" value="1"/>
</dbReference>